<evidence type="ECO:0000256" key="1">
    <source>
        <dbReference type="SAM" id="MobiDB-lite"/>
    </source>
</evidence>
<dbReference type="Proteomes" id="UP001153714">
    <property type="component" value="Chromosome 4"/>
</dbReference>
<accession>A0A9N9R8N1</accession>
<organism evidence="2 3">
    <name type="scientific">Diatraea saccharalis</name>
    <name type="common">sugarcane borer</name>
    <dbReference type="NCBI Taxonomy" id="40085"/>
    <lineage>
        <taxon>Eukaryota</taxon>
        <taxon>Metazoa</taxon>
        <taxon>Ecdysozoa</taxon>
        <taxon>Arthropoda</taxon>
        <taxon>Hexapoda</taxon>
        <taxon>Insecta</taxon>
        <taxon>Pterygota</taxon>
        <taxon>Neoptera</taxon>
        <taxon>Endopterygota</taxon>
        <taxon>Lepidoptera</taxon>
        <taxon>Glossata</taxon>
        <taxon>Ditrysia</taxon>
        <taxon>Pyraloidea</taxon>
        <taxon>Crambidae</taxon>
        <taxon>Crambinae</taxon>
        <taxon>Diatraea</taxon>
    </lineage>
</organism>
<keyword evidence="3" id="KW-1185">Reference proteome</keyword>
<evidence type="ECO:0000313" key="2">
    <source>
        <dbReference type="EMBL" id="CAG9791731.1"/>
    </source>
</evidence>
<reference evidence="2" key="1">
    <citation type="submission" date="2021-12" db="EMBL/GenBank/DDBJ databases">
        <authorList>
            <person name="King R."/>
        </authorList>
    </citation>
    <scope>NUCLEOTIDE SEQUENCE</scope>
</reference>
<feature type="region of interest" description="Disordered" evidence="1">
    <location>
        <begin position="100"/>
        <end position="150"/>
    </location>
</feature>
<dbReference type="OrthoDB" id="8053018at2759"/>
<reference evidence="2" key="2">
    <citation type="submission" date="2022-10" db="EMBL/GenBank/DDBJ databases">
        <authorList>
            <consortium name="ENA_rothamsted_submissions"/>
            <consortium name="culmorum"/>
            <person name="King R."/>
        </authorList>
    </citation>
    <scope>NUCLEOTIDE SEQUENCE</scope>
</reference>
<feature type="compositionally biased region" description="Polar residues" evidence="1">
    <location>
        <begin position="100"/>
        <end position="110"/>
    </location>
</feature>
<feature type="compositionally biased region" description="Low complexity" evidence="1">
    <location>
        <begin position="113"/>
        <end position="128"/>
    </location>
</feature>
<feature type="region of interest" description="Disordered" evidence="1">
    <location>
        <begin position="281"/>
        <end position="305"/>
    </location>
</feature>
<sequence>MHGTGGGPASTLKLSDLEQRVLSIIGTRAATGIVEIPELGIEDDVEPEMNESPSIFEIHEVIQQQTSSRDWNQPGTSTQPYRFSPLLVPSEEAGREDFVSVNNPGVTVDTNETHVTSRTSVESVVTGTANARPRTQQSPTALPPTPRRRRRRLIQAQSPLHRRTRTQTQSDLARQAFVRSDCEWRSFQQEVEQEKIRLRELELSNQQRCFNTTLLPSSSSAAEPSAVNLVDNDLHFASTSMPNSSVTGQELSPPIADNNMNTQTRLVNNAIASSTNLPPTAEYSLNNSNPRSPKFAPSNLTNESKKVGKRRLRALKNFFCFFDEDDGDNSDVWTREN</sequence>
<proteinExistence type="predicted"/>
<gene>
    <name evidence="2" type="ORF">DIATSA_LOCUS9326</name>
</gene>
<protein>
    <submittedName>
        <fullName evidence="2">Uncharacterized protein</fullName>
    </submittedName>
</protein>
<evidence type="ECO:0000313" key="3">
    <source>
        <dbReference type="Proteomes" id="UP001153714"/>
    </source>
</evidence>
<name>A0A9N9R8N1_9NEOP</name>
<dbReference type="AlphaFoldDB" id="A0A9N9R8N1"/>
<dbReference type="EMBL" id="OU893335">
    <property type="protein sequence ID" value="CAG9791731.1"/>
    <property type="molecule type" value="Genomic_DNA"/>
</dbReference>
<feature type="compositionally biased region" description="Polar residues" evidence="1">
    <location>
        <begin position="281"/>
        <end position="291"/>
    </location>
</feature>